<comment type="caution">
    <text evidence="1">The sequence shown here is derived from an EMBL/GenBank/DDBJ whole genome shotgun (WGS) entry which is preliminary data.</text>
</comment>
<sequence length="1166" mass="126802">MWRARATSALRALSSTAVLPPRSARAGLLNPGWRCLDAAAIHHHPYSFSGEQDVGNAAVVDGRLETGISGNGSTRIASEFSGRKQDSSDLDVNNGFNSTLKGSEDEVGEFRATSNNSNNAQTSISSKIEQVRGTEGASDCFAYSASILGVSNGAGKKLETANNGFAGSRSLGIFSGVKNAGSGDNKGSIIDQGGSSQGGLTGADGFLRDKRGADSGFVTPVQMQEASFKQQPDFNENRAPAEKFASNGYLQDQNQAAINWKNFAAPKQINKPTPNQRQPLPANMNARNSTAANRTPVGVRGSESFTFSDQKGRNEVVFGQGPDVVRHESNETMRSKDKLPIGQQGPGNAVRSSADMSATHRFDETPQSPPLQRQVDVERLRGASAYPGQVGNFTKHVDPRRNSVSQYTPGGESRGSGVVKETDNFSGGYTQQSSGGTSEYRSSNEFIGAQGQIQGQDRFYNFNAHQSGLGQPGKAAFAEGRADFDFHDNLGHLGGRDNGGHFEGRGFGDVQDTNLLYEDMRSRRTQPLGLPELGNEIRSSPETRGGHRFDQTQSPFQNGFDQTQSPSQNYADVGHYRGSVTHTSPDFSGYQDLRGNSTHHFLPERENKGFRVIQETDEFSRGYIKEAGWGKIPPEYRGSSGFTNKQGPSYSQDGFHKSTTYPSGFGQRGGSGAPWDGRQNAEFDNSLGPSAGGDKVGYFESRGFGDVEVTNPYVGAGQPGYQPRASTEAGVQKGFPVEGDRYGGSTGSISAKKGYNQFPVQATGLTDVQSAGVSSRAGRRTLDKRSFEDAKGYDFFAARSQSSQHQYSGKVPVISSALPRYPLDDSQSQTSGGSSGIRNQNILNPTGGFTEQERYQGHRHEENISMGQPSSWAKENAKASTTTALPLAHENIHSQYRVESVGNSLGLESNQCHSQSADQHGTEISKFRKMGPDNGFLSPQGQSSHVGDLSSVNPDKDKTLQSNTIGTSPQSPLLTRTLYARLQNLPKFALKHDILRYFDGVKLQPDDLTMVYDDKYNPLHTQMRFNSIEALREAQRSVTVKGRLGGRFLKIEANVKPVVDDHPSMTPAMKHYLGRMLLIVHFPKEGRFEDVQRFFDGYSYDRSSIVFLKSIYQSTPKRQASVNQPNPSLVRRVMVGFTSALEALRALRDKQGEFCLNDAVELRLIQ</sequence>
<dbReference type="Proteomes" id="UP001162992">
    <property type="component" value="Chromosome 23"/>
</dbReference>
<proteinExistence type="predicted"/>
<reference evidence="2" key="1">
    <citation type="journal article" date="2024" name="Proc. Natl. Acad. Sci. U.S.A.">
        <title>Extraordinary preservation of gene collinearity over three hundred million years revealed in homosporous lycophytes.</title>
        <authorList>
            <person name="Li C."/>
            <person name="Wickell D."/>
            <person name="Kuo L.Y."/>
            <person name="Chen X."/>
            <person name="Nie B."/>
            <person name="Liao X."/>
            <person name="Peng D."/>
            <person name="Ji J."/>
            <person name="Jenkins J."/>
            <person name="Williams M."/>
            <person name="Shu S."/>
            <person name="Plott C."/>
            <person name="Barry K."/>
            <person name="Rajasekar S."/>
            <person name="Grimwood J."/>
            <person name="Han X."/>
            <person name="Sun S."/>
            <person name="Hou Z."/>
            <person name="He W."/>
            <person name="Dai G."/>
            <person name="Sun C."/>
            <person name="Schmutz J."/>
            <person name="Leebens-Mack J.H."/>
            <person name="Li F.W."/>
            <person name="Wang L."/>
        </authorList>
    </citation>
    <scope>NUCLEOTIDE SEQUENCE [LARGE SCALE GENOMIC DNA]</scope>
    <source>
        <strain evidence="2">cv. PW_Plant_1</strain>
    </source>
</reference>
<keyword evidence="2" id="KW-1185">Reference proteome</keyword>
<gene>
    <name evidence="1" type="ORF">O6H91_23G013200</name>
</gene>
<dbReference type="EMBL" id="CM055114">
    <property type="protein sequence ID" value="KAJ7513759.1"/>
    <property type="molecule type" value="Genomic_DNA"/>
</dbReference>
<organism evidence="1 2">
    <name type="scientific">Diphasiastrum complanatum</name>
    <name type="common">Issler's clubmoss</name>
    <name type="synonym">Lycopodium complanatum</name>
    <dbReference type="NCBI Taxonomy" id="34168"/>
    <lineage>
        <taxon>Eukaryota</taxon>
        <taxon>Viridiplantae</taxon>
        <taxon>Streptophyta</taxon>
        <taxon>Embryophyta</taxon>
        <taxon>Tracheophyta</taxon>
        <taxon>Lycopodiopsida</taxon>
        <taxon>Lycopodiales</taxon>
        <taxon>Lycopodiaceae</taxon>
        <taxon>Lycopodioideae</taxon>
        <taxon>Diphasiastrum</taxon>
    </lineage>
</organism>
<evidence type="ECO:0000313" key="1">
    <source>
        <dbReference type="EMBL" id="KAJ7513759.1"/>
    </source>
</evidence>
<accession>A0ACC2AA21</accession>
<evidence type="ECO:0000313" key="2">
    <source>
        <dbReference type="Proteomes" id="UP001162992"/>
    </source>
</evidence>
<protein>
    <submittedName>
        <fullName evidence="1">Uncharacterized protein</fullName>
    </submittedName>
</protein>
<name>A0ACC2AA21_DIPCM</name>